<accession>A0A1B9D803</accession>
<evidence type="ECO:0000256" key="1">
    <source>
        <dbReference type="ARBA" id="ARBA00007532"/>
    </source>
</evidence>
<dbReference type="GO" id="GO:0050660">
    <property type="term" value="F:flavin adenine dinucleotide binding"/>
    <property type="evidence" value="ECO:0007669"/>
    <property type="project" value="TreeGrafter"/>
</dbReference>
<dbReference type="PRINTS" id="PR00368">
    <property type="entry name" value="FADPNR"/>
</dbReference>
<proteinExistence type="inferred from homology"/>
<feature type="disulfide bond" description="Redox-active" evidence="6">
    <location>
        <begin position="46"/>
        <end position="51"/>
    </location>
</feature>
<dbReference type="Pfam" id="PF02852">
    <property type="entry name" value="Pyr_redox_dim"/>
    <property type="match status" value="1"/>
</dbReference>
<keyword evidence="2" id="KW-0285">Flavoprotein</keyword>
<organism evidence="9 10">
    <name type="scientific">Mycobacterium malmoense</name>
    <dbReference type="NCBI Taxonomy" id="1780"/>
    <lineage>
        <taxon>Bacteria</taxon>
        <taxon>Bacillati</taxon>
        <taxon>Actinomycetota</taxon>
        <taxon>Actinomycetes</taxon>
        <taxon>Mycobacteriales</taxon>
        <taxon>Mycobacteriaceae</taxon>
        <taxon>Mycobacterium</taxon>
    </lineage>
</organism>
<feature type="domain" description="FAD/NAD(P)-binding" evidence="8">
    <location>
        <begin position="9"/>
        <end position="326"/>
    </location>
</feature>
<dbReference type="RefSeq" id="WP_065481343.1">
    <property type="nucleotide sequence ID" value="NZ_MBED01000016.1"/>
</dbReference>
<feature type="binding site" evidence="5">
    <location>
        <position position="118"/>
    </location>
    <ligand>
        <name>FAD</name>
        <dbReference type="ChEBI" id="CHEBI:57692"/>
    </ligand>
</feature>
<dbReference type="InterPro" id="IPR001100">
    <property type="entry name" value="Pyr_nuc-diS_OxRdtase"/>
</dbReference>
<dbReference type="OrthoDB" id="9800167at2"/>
<dbReference type="GO" id="GO:0004148">
    <property type="term" value="F:dihydrolipoyl dehydrogenase (NADH) activity"/>
    <property type="evidence" value="ECO:0007669"/>
    <property type="project" value="TreeGrafter"/>
</dbReference>
<comment type="caution">
    <text evidence="9">The sequence shown here is derived from an EMBL/GenBank/DDBJ whole genome shotgun (WGS) entry which is preliminary data.</text>
</comment>
<keyword evidence="5" id="KW-0547">Nucleotide-binding</keyword>
<feature type="binding site" evidence="5">
    <location>
        <begin position="185"/>
        <end position="192"/>
    </location>
    <ligand>
        <name>NAD(+)</name>
        <dbReference type="ChEBI" id="CHEBI:57540"/>
    </ligand>
</feature>
<dbReference type="PANTHER" id="PTHR22912:SF151">
    <property type="entry name" value="DIHYDROLIPOYL DEHYDROGENASE, MITOCHONDRIAL"/>
    <property type="match status" value="1"/>
</dbReference>
<sequence length="484" mass="50872">MAADKEPDYDVIVLGAGPIGQNVAERARAAGLTVALVERELVGGECSYWACVPSKALLRPVIAVSDARRVDGAREAVSGPINAAGVFGRRNRYVSDWDDSGQADWVSGIGAALVRGHGRLAGARRVTVTADTGATSELTARHAVVVCTGSRPVLPDLPGIDEARPWTNRRATDSSDVPGRLAVVGAGGVGVEMATAWQGLGSQVTLLARGSGLLPRMEPFVGELVGRGLAEMGVDVRVGVSVRALRRAAGGQAFLELDDGSELRFDEVLFATGRAPLTDDIGLETIGLTPGSWLDVDDTCRVRAVEDGWLYAAGDVNHRALLTHQGKYQGRIAGAAIGARAAGIPVDTAPWGRHATTADHHAVPQAFFTDPEAAAVGLTAEQARNAGHRVRTVDVKIGDAVMGAKLYADGYAGRARMVVDRDSEHVLGVTLVGPGVTEMLHAATIAVAGEVPVERLWHAVPCFPTVSELWLRLLEAYRDASDHN</sequence>
<dbReference type="InterPro" id="IPR050151">
    <property type="entry name" value="Class-I_Pyr_Nuc-Dis_Oxidored"/>
</dbReference>
<evidence type="ECO:0000256" key="3">
    <source>
        <dbReference type="ARBA" id="ARBA00022827"/>
    </source>
</evidence>
<evidence type="ECO:0000256" key="2">
    <source>
        <dbReference type="ARBA" id="ARBA00022630"/>
    </source>
</evidence>
<dbReference type="InterPro" id="IPR004099">
    <property type="entry name" value="Pyr_nucl-diS_OxRdtase_dimer"/>
</dbReference>
<dbReference type="SUPFAM" id="SSF51905">
    <property type="entry name" value="FAD/NAD(P)-binding domain"/>
    <property type="match status" value="1"/>
</dbReference>
<evidence type="ECO:0000313" key="9">
    <source>
        <dbReference type="EMBL" id="OCB53631.1"/>
    </source>
</evidence>
<dbReference type="Pfam" id="PF07992">
    <property type="entry name" value="Pyr_redox_2"/>
    <property type="match status" value="1"/>
</dbReference>
<dbReference type="AlphaFoldDB" id="A0A1B9D803"/>
<name>A0A1B9D803_MYCMA</name>
<keyword evidence="4 5" id="KW-0520">NAD</keyword>
<evidence type="ECO:0000256" key="6">
    <source>
        <dbReference type="PIRSR" id="PIRSR000350-4"/>
    </source>
</evidence>
<keyword evidence="3 5" id="KW-0274">FAD</keyword>
<dbReference type="PANTHER" id="PTHR22912">
    <property type="entry name" value="DISULFIDE OXIDOREDUCTASE"/>
    <property type="match status" value="1"/>
</dbReference>
<protein>
    <submittedName>
        <fullName evidence="9">Pyridine nucleotide-disulfide oxidoreductase</fullName>
    </submittedName>
</protein>
<dbReference type="InterPro" id="IPR023753">
    <property type="entry name" value="FAD/NAD-binding_dom"/>
</dbReference>
<evidence type="ECO:0000256" key="5">
    <source>
        <dbReference type="PIRSR" id="PIRSR000350-3"/>
    </source>
</evidence>
<dbReference type="Proteomes" id="UP000092683">
    <property type="component" value="Unassembled WGS sequence"/>
</dbReference>
<comment type="similarity">
    <text evidence="1">Belongs to the class-I pyridine nucleotide-disulfide oxidoreductase family.</text>
</comment>
<evidence type="ECO:0000256" key="4">
    <source>
        <dbReference type="ARBA" id="ARBA00023027"/>
    </source>
</evidence>
<dbReference type="Gene3D" id="3.50.50.60">
    <property type="entry name" value="FAD/NAD(P)-binding domain"/>
    <property type="match status" value="2"/>
</dbReference>
<feature type="domain" description="Pyridine nucleotide-disulphide oxidoreductase dimerisation" evidence="7">
    <location>
        <begin position="363"/>
        <end position="469"/>
    </location>
</feature>
<comment type="cofactor">
    <cofactor evidence="5">
        <name>FAD</name>
        <dbReference type="ChEBI" id="CHEBI:57692"/>
    </cofactor>
    <text evidence="5">Binds 1 FAD per subunit.</text>
</comment>
<reference evidence="9 10" key="1">
    <citation type="submission" date="2016-06" db="EMBL/GenBank/DDBJ databases">
        <authorList>
            <person name="Kjaerup R.B."/>
            <person name="Dalgaard T.S."/>
            <person name="Juul-Madsen H.R."/>
        </authorList>
    </citation>
    <scope>NUCLEOTIDE SEQUENCE [LARGE SCALE GENOMIC DNA]</scope>
    <source>
        <strain evidence="9 10">E3012</strain>
    </source>
</reference>
<dbReference type="Gene3D" id="3.30.390.30">
    <property type="match status" value="1"/>
</dbReference>
<feature type="binding site" evidence="5">
    <location>
        <position position="315"/>
    </location>
    <ligand>
        <name>FAD</name>
        <dbReference type="ChEBI" id="CHEBI:57692"/>
    </ligand>
</feature>
<dbReference type="PIRSF" id="PIRSF000350">
    <property type="entry name" value="Mercury_reductase_MerA"/>
    <property type="match status" value="1"/>
</dbReference>
<evidence type="ECO:0000259" key="7">
    <source>
        <dbReference type="Pfam" id="PF02852"/>
    </source>
</evidence>
<dbReference type="PRINTS" id="PR00411">
    <property type="entry name" value="PNDRDTASEI"/>
</dbReference>
<dbReference type="InterPro" id="IPR016156">
    <property type="entry name" value="FAD/NAD-linked_Rdtase_dimer_sf"/>
</dbReference>
<feature type="binding site" evidence="5">
    <location>
        <begin position="148"/>
        <end position="150"/>
    </location>
    <ligand>
        <name>FAD</name>
        <dbReference type="ChEBI" id="CHEBI:57692"/>
    </ligand>
</feature>
<feature type="binding site" evidence="5">
    <location>
        <position position="55"/>
    </location>
    <ligand>
        <name>FAD</name>
        <dbReference type="ChEBI" id="CHEBI:57692"/>
    </ligand>
</feature>
<dbReference type="EMBL" id="MBEE01000131">
    <property type="protein sequence ID" value="OCB53631.1"/>
    <property type="molecule type" value="Genomic_DNA"/>
</dbReference>
<feature type="binding site" evidence="5">
    <location>
        <position position="273"/>
    </location>
    <ligand>
        <name>NAD(+)</name>
        <dbReference type="ChEBI" id="CHEBI:57540"/>
    </ligand>
</feature>
<evidence type="ECO:0000259" key="8">
    <source>
        <dbReference type="Pfam" id="PF07992"/>
    </source>
</evidence>
<dbReference type="InterPro" id="IPR036188">
    <property type="entry name" value="FAD/NAD-bd_sf"/>
</dbReference>
<dbReference type="GO" id="GO:0006103">
    <property type="term" value="P:2-oxoglutarate metabolic process"/>
    <property type="evidence" value="ECO:0007669"/>
    <property type="project" value="TreeGrafter"/>
</dbReference>
<evidence type="ECO:0000313" key="10">
    <source>
        <dbReference type="Proteomes" id="UP000092683"/>
    </source>
</evidence>
<dbReference type="SUPFAM" id="SSF55424">
    <property type="entry name" value="FAD/NAD-linked reductases, dimerisation (C-terminal) domain"/>
    <property type="match status" value="1"/>
</dbReference>
<gene>
    <name evidence="9" type="ORF">A5677_20660</name>
</gene>